<dbReference type="EMBL" id="JAHHHD010000054">
    <property type="protein sequence ID" value="MBW4662038.1"/>
    <property type="molecule type" value="Genomic_DNA"/>
</dbReference>
<name>A0A951QG70_9CYAN</name>
<dbReference type="AlphaFoldDB" id="A0A951QG70"/>
<evidence type="ECO:0008006" key="3">
    <source>
        <dbReference type="Google" id="ProtNLM"/>
    </source>
</evidence>
<sequence length="173" mass="19091">MNLDHAVVIGASMSGLLTARVLSDYFRQVTLLDRDSLPTDAAHRQGVPQGRHLHVLQAKGEQILSQFFPGLEIELLPAGATRLELGSDLLWYQYGGYKVRYHSGITALCMSRPLLEVSVRHHVLALQNLTCLERCAVQGLVANEDQVWLNSAEWVTAPLSLTRPAVGLLKVKV</sequence>
<accession>A0A951QG70</accession>
<proteinExistence type="predicted"/>
<protein>
    <recommendedName>
        <fullName evidence="3">FAD-binding domain-containing protein</fullName>
    </recommendedName>
</protein>
<reference evidence="1" key="1">
    <citation type="submission" date="2021-05" db="EMBL/GenBank/DDBJ databases">
        <authorList>
            <person name="Pietrasiak N."/>
            <person name="Ward R."/>
            <person name="Stajich J.E."/>
            <person name="Kurbessoian T."/>
        </authorList>
    </citation>
    <scope>NUCLEOTIDE SEQUENCE</scope>
    <source>
        <strain evidence="1">UHER 2000/2452</strain>
    </source>
</reference>
<dbReference type="InterPro" id="IPR036188">
    <property type="entry name" value="FAD/NAD-bd_sf"/>
</dbReference>
<dbReference type="Gene3D" id="3.50.50.60">
    <property type="entry name" value="FAD/NAD(P)-binding domain"/>
    <property type="match status" value="1"/>
</dbReference>
<gene>
    <name evidence="1" type="ORF">KME15_25555</name>
</gene>
<reference evidence="1" key="2">
    <citation type="journal article" date="2022" name="Microbiol. Resour. Announc.">
        <title>Metagenome Sequencing to Explore Phylogenomics of Terrestrial Cyanobacteria.</title>
        <authorList>
            <person name="Ward R.D."/>
            <person name="Stajich J.E."/>
            <person name="Johansen J.R."/>
            <person name="Huntemann M."/>
            <person name="Clum A."/>
            <person name="Foster B."/>
            <person name="Foster B."/>
            <person name="Roux S."/>
            <person name="Palaniappan K."/>
            <person name="Varghese N."/>
            <person name="Mukherjee S."/>
            <person name="Reddy T.B.K."/>
            <person name="Daum C."/>
            <person name="Copeland A."/>
            <person name="Chen I.A."/>
            <person name="Ivanova N.N."/>
            <person name="Kyrpides N.C."/>
            <person name="Shapiro N."/>
            <person name="Eloe-Fadrosh E.A."/>
            <person name="Pietrasiak N."/>
        </authorList>
    </citation>
    <scope>NUCLEOTIDE SEQUENCE</scope>
    <source>
        <strain evidence="1">UHER 2000/2452</strain>
    </source>
</reference>
<evidence type="ECO:0000313" key="2">
    <source>
        <dbReference type="Proteomes" id="UP000757435"/>
    </source>
</evidence>
<comment type="caution">
    <text evidence="1">The sequence shown here is derived from an EMBL/GenBank/DDBJ whole genome shotgun (WGS) entry which is preliminary data.</text>
</comment>
<organism evidence="1 2">
    <name type="scientific">Drouetiella hepatica Uher 2000/2452</name>
    <dbReference type="NCBI Taxonomy" id="904376"/>
    <lineage>
        <taxon>Bacteria</taxon>
        <taxon>Bacillati</taxon>
        <taxon>Cyanobacteriota</taxon>
        <taxon>Cyanophyceae</taxon>
        <taxon>Oculatellales</taxon>
        <taxon>Oculatellaceae</taxon>
        <taxon>Drouetiella</taxon>
    </lineage>
</organism>
<dbReference type="SUPFAM" id="SSF51905">
    <property type="entry name" value="FAD/NAD(P)-binding domain"/>
    <property type="match status" value="1"/>
</dbReference>
<evidence type="ECO:0000313" key="1">
    <source>
        <dbReference type="EMBL" id="MBW4662038.1"/>
    </source>
</evidence>
<dbReference type="Proteomes" id="UP000757435">
    <property type="component" value="Unassembled WGS sequence"/>
</dbReference>